<keyword evidence="3" id="KW-1185">Reference proteome</keyword>
<dbReference type="OrthoDB" id="4773620at2"/>
<dbReference type="AlphaFoldDB" id="A0A5J6V5L0"/>
<protein>
    <submittedName>
        <fullName evidence="2">ImmA/IrrE family metallo-endopeptidase</fullName>
    </submittedName>
</protein>
<dbReference type="EMBL" id="CP044427">
    <property type="protein sequence ID" value="QFG69239.1"/>
    <property type="molecule type" value="Genomic_DNA"/>
</dbReference>
<name>A0A5J6V5L0_9MICO</name>
<organism evidence="2 3">
    <name type="scientific">Ornithinimicrobium pratense</name>
    <dbReference type="NCBI Taxonomy" id="2593973"/>
    <lineage>
        <taxon>Bacteria</taxon>
        <taxon>Bacillati</taxon>
        <taxon>Actinomycetota</taxon>
        <taxon>Actinomycetes</taxon>
        <taxon>Micrococcales</taxon>
        <taxon>Ornithinimicrobiaceae</taxon>
        <taxon>Ornithinimicrobium</taxon>
    </lineage>
</organism>
<evidence type="ECO:0000313" key="3">
    <source>
        <dbReference type="Proteomes" id="UP000326546"/>
    </source>
</evidence>
<reference evidence="2 3" key="1">
    <citation type="submission" date="2019-09" db="EMBL/GenBank/DDBJ databases">
        <title>Serinicoccus pratensis sp. nov., isolated from meadow soil.</title>
        <authorList>
            <person name="Zhang W."/>
        </authorList>
    </citation>
    <scope>NUCLEOTIDE SEQUENCE [LARGE SCALE GENOMIC DNA]</scope>
    <source>
        <strain evidence="2 3">W204</strain>
    </source>
</reference>
<evidence type="ECO:0000256" key="1">
    <source>
        <dbReference type="SAM" id="MobiDB-lite"/>
    </source>
</evidence>
<dbReference type="Proteomes" id="UP000326546">
    <property type="component" value="Chromosome"/>
</dbReference>
<proteinExistence type="predicted"/>
<feature type="region of interest" description="Disordered" evidence="1">
    <location>
        <begin position="1"/>
        <end position="33"/>
    </location>
</feature>
<evidence type="ECO:0000313" key="2">
    <source>
        <dbReference type="EMBL" id="QFG69239.1"/>
    </source>
</evidence>
<gene>
    <name evidence="2" type="ORF">FY030_11445</name>
</gene>
<accession>A0A5J6V5L0</accession>
<dbReference type="KEGG" id="serw:FY030_11445"/>
<sequence length="188" mass="20772">MDEAGCAGARCSPTGRQPGAGVPEPAGLHASADPGAREIQRPVHQGQEGPLHLPDRRRGRHQTGTYRAQTFYLGVVDGIRCSWEVFPLTFDDHTDDLIEDIEYRIAEEVLMPADTVAEVGVSGMEDLRALADRFKVTPSAMVMRARRLHLITPESANDYLDALASEFRQRPKPRLGRSHPLNAVRPEL</sequence>